<sequence>MGDEEPWRMLILSRLAQENSHTKPFEHFFDSYRTVCQQLTQLRDSDARRRKASGISGGASVDLDSDLAHQYEDLKSTHEEMLKKKEVNDQRLITAKYDLEKAEKEKTKISSERDVALKRVEESEAVRRELVAENLRVRQAEERTQQAMQELKDEHLALQLLYNSCSENLKKCTQERDELVERLKELKMKQIEFYNQQTEAEEARLQKHKMEQIEAAMKNMNDKNFELLDDDGSDGPYFTGDILPTALHHKIEFHEGEVTDLTWLKHGETFFSASADHSILQCDVSGSVPTKRAKFAGSTQGVMRVDVNPEQTLVLGACHDKVLRIWSLADQRCRHEFLGHSDKVTTAKFFTNGVEVASGSADRTVKLWDMRQRRCVKTCMVGSTVFDLVTSEKCGAPIISGHYDKKIRLLDPRQDHSEVAVIPMENKITSLALGSEGFDLLCATRDETLSLIDMRTYQVCHVYSAEQYRSTSDYSKCCISPGMTYIAAGSVDGSVFIWNLRTTKLEKMLTKGHGNSAVLSLAWHPRGNMLISGDKKKTVCLWR</sequence>
<dbReference type="CDD" id="cd00200">
    <property type="entry name" value="WD40"/>
    <property type="match status" value="1"/>
</dbReference>
<evidence type="ECO:0000256" key="1">
    <source>
        <dbReference type="ARBA" id="ARBA00022574"/>
    </source>
</evidence>
<dbReference type="STRING" id="34508.A0A4U5NIN0"/>
<feature type="coiled-coil region" evidence="4">
    <location>
        <begin position="99"/>
        <end position="230"/>
    </location>
</feature>
<dbReference type="PANTHER" id="PTHR19878:SF8">
    <property type="entry name" value="AUTOPHAGY-RELATED 16, ISOFORM F"/>
    <property type="match status" value="1"/>
</dbReference>
<dbReference type="InterPro" id="IPR045160">
    <property type="entry name" value="ATG16"/>
</dbReference>
<dbReference type="Gene3D" id="2.130.10.10">
    <property type="entry name" value="YVTN repeat-like/Quinoprotein amine dehydrogenase"/>
    <property type="match status" value="2"/>
</dbReference>
<keyword evidence="4" id="KW-0175">Coiled coil</keyword>
<reference evidence="5 6" key="2">
    <citation type="journal article" date="2019" name="G3 (Bethesda)">
        <title>Hybrid Assembly of the Genome of the Entomopathogenic Nematode Steinernema carpocapsae Identifies the X-Chromosome.</title>
        <authorList>
            <person name="Serra L."/>
            <person name="Macchietto M."/>
            <person name="Macias-Munoz A."/>
            <person name="McGill C.J."/>
            <person name="Rodriguez I.M."/>
            <person name="Rodriguez B."/>
            <person name="Murad R."/>
            <person name="Mortazavi A."/>
        </authorList>
    </citation>
    <scope>NUCLEOTIDE SEQUENCE [LARGE SCALE GENOMIC DNA]</scope>
    <source>
        <strain evidence="5 6">ALL</strain>
    </source>
</reference>
<feature type="repeat" description="WD" evidence="3">
    <location>
        <begin position="480"/>
        <end position="508"/>
    </location>
</feature>
<dbReference type="AlphaFoldDB" id="A0A4U5NIN0"/>
<dbReference type="PROSITE" id="PS50294">
    <property type="entry name" value="WD_REPEATS_REGION"/>
    <property type="match status" value="2"/>
</dbReference>
<dbReference type="OrthoDB" id="6262491at2759"/>
<evidence type="ECO:0000256" key="3">
    <source>
        <dbReference type="PROSITE-ProRule" id="PRU00221"/>
    </source>
</evidence>
<name>A0A4U5NIN0_STECR</name>
<dbReference type="PANTHER" id="PTHR19878">
    <property type="entry name" value="AUTOPHAGY PROTEIN 16-LIKE"/>
    <property type="match status" value="1"/>
</dbReference>
<dbReference type="Pfam" id="PF00400">
    <property type="entry name" value="WD40"/>
    <property type="match status" value="1"/>
</dbReference>
<dbReference type="GO" id="GO:0034045">
    <property type="term" value="C:phagophore assembly site membrane"/>
    <property type="evidence" value="ECO:0007669"/>
    <property type="project" value="TreeGrafter"/>
</dbReference>
<dbReference type="InterPro" id="IPR001680">
    <property type="entry name" value="WD40_rpt"/>
</dbReference>
<dbReference type="InterPro" id="IPR019775">
    <property type="entry name" value="WD40_repeat_CS"/>
</dbReference>
<dbReference type="GO" id="GO:0000421">
    <property type="term" value="C:autophagosome membrane"/>
    <property type="evidence" value="ECO:0007669"/>
    <property type="project" value="TreeGrafter"/>
</dbReference>
<evidence type="ECO:0000256" key="4">
    <source>
        <dbReference type="SAM" id="Coils"/>
    </source>
</evidence>
<dbReference type="GO" id="GO:0034274">
    <property type="term" value="C:Atg12-Atg5-Atg16 complex"/>
    <property type="evidence" value="ECO:0007669"/>
    <property type="project" value="TreeGrafter"/>
</dbReference>
<feature type="repeat" description="WD" evidence="3">
    <location>
        <begin position="515"/>
        <end position="543"/>
    </location>
</feature>
<gene>
    <name evidence="5" type="ORF">L596_016682</name>
</gene>
<keyword evidence="1 3" id="KW-0853">WD repeat</keyword>
<dbReference type="Pfam" id="PF23869">
    <property type="entry name" value="Beta-prop_WDR75_1st"/>
    <property type="match status" value="1"/>
</dbReference>
<keyword evidence="6" id="KW-1185">Reference proteome</keyword>
<evidence type="ECO:0000313" key="6">
    <source>
        <dbReference type="Proteomes" id="UP000298663"/>
    </source>
</evidence>
<dbReference type="GO" id="GO:0000045">
    <property type="term" value="P:autophagosome assembly"/>
    <property type="evidence" value="ECO:0007669"/>
    <property type="project" value="InterPro"/>
</dbReference>
<accession>A0A4U5NIN0</accession>
<dbReference type="PROSITE" id="PS00678">
    <property type="entry name" value="WD_REPEATS_1"/>
    <property type="match status" value="1"/>
</dbReference>
<dbReference type="GO" id="GO:0043495">
    <property type="term" value="F:protein-membrane adaptor activity"/>
    <property type="evidence" value="ECO:0007669"/>
    <property type="project" value="TreeGrafter"/>
</dbReference>
<evidence type="ECO:0000256" key="2">
    <source>
        <dbReference type="ARBA" id="ARBA00022737"/>
    </source>
</evidence>
<dbReference type="Proteomes" id="UP000298663">
    <property type="component" value="Unassembled WGS sequence"/>
</dbReference>
<dbReference type="InterPro" id="IPR015943">
    <property type="entry name" value="WD40/YVTN_repeat-like_dom_sf"/>
</dbReference>
<dbReference type="PRINTS" id="PR00320">
    <property type="entry name" value="GPROTEINBRPT"/>
</dbReference>
<evidence type="ECO:0000313" key="5">
    <source>
        <dbReference type="EMBL" id="TKR83027.1"/>
    </source>
</evidence>
<comment type="caution">
    <text evidence="5">The sequence shown here is derived from an EMBL/GenBank/DDBJ whole genome shotgun (WGS) entry which is preliminary data.</text>
</comment>
<dbReference type="InterPro" id="IPR036322">
    <property type="entry name" value="WD40_repeat_dom_sf"/>
</dbReference>
<protein>
    <submittedName>
        <fullName evidence="5">Uncharacterized protein</fullName>
    </submittedName>
</protein>
<dbReference type="SUPFAM" id="SSF50978">
    <property type="entry name" value="WD40 repeat-like"/>
    <property type="match status" value="1"/>
</dbReference>
<proteinExistence type="predicted"/>
<feature type="repeat" description="WD" evidence="3">
    <location>
        <begin position="337"/>
        <end position="378"/>
    </location>
</feature>
<dbReference type="SMART" id="SM00320">
    <property type="entry name" value="WD40"/>
    <property type="match status" value="7"/>
</dbReference>
<keyword evidence="2" id="KW-0677">Repeat</keyword>
<organism evidence="5 6">
    <name type="scientific">Steinernema carpocapsae</name>
    <name type="common">Entomopathogenic nematode</name>
    <dbReference type="NCBI Taxonomy" id="34508"/>
    <lineage>
        <taxon>Eukaryota</taxon>
        <taxon>Metazoa</taxon>
        <taxon>Ecdysozoa</taxon>
        <taxon>Nematoda</taxon>
        <taxon>Chromadorea</taxon>
        <taxon>Rhabditida</taxon>
        <taxon>Tylenchina</taxon>
        <taxon>Panagrolaimomorpha</taxon>
        <taxon>Strongyloidoidea</taxon>
        <taxon>Steinernematidae</taxon>
        <taxon>Steinernema</taxon>
    </lineage>
</organism>
<dbReference type="PROSITE" id="PS50082">
    <property type="entry name" value="WD_REPEATS_2"/>
    <property type="match status" value="4"/>
</dbReference>
<reference evidence="5 6" key="1">
    <citation type="journal article" date="2015" name="Genome Biol.">
        <title>Comparative genomics of Steinernema reveals deeply conserved gene regulatory networks.</title>
        <authorList>
            <person name="Dillman A.R."/>
            <person name="Macchietto M."/>
            <person name="Porter C.F."/>
            <person name="Rogers A."/>
            <person name="Williams B."/>
            <person name="Antoshechkin I."/>
            <person name="Lee M.M."/>
            <person name="Goodwin Z."/>
            <person name="Lu X."/>
            <person name="Lewis E.E."/>
            <person name="Goodrich-Blair H."/>
            <person name="Stock S.P."/>
            <person name="Adams B.J."/>
            <person name="Sternberg P.W."/>
            <person name="Mortazavi A."/>
        </authorList>
    </citation>
    <scope>NUCLEOTIDE SEQUENCE [LARGE SCALE GENOMIC DNA]</scope>
    <source>
        <strain evidence="5 6">ALL</strain>
    </source>
</reference>
<feature type="repeat" description="WD" evidence="3">
    <location>
        <begin position="295"/>
        <end position="336"/>
    </location>
</feature>
<dbReference type="EMBL" id="AZBU02000004">
    <property type="protein sequence ID" value="TKR83027.1"/>
    <property type="molecule type" value="Genomic_DNA"/>
</dbReference>
<dbReference type="InterPro" id="IPR020472">
    <property type="entry name" value="WD40_PAC1"/>
</dbReference>